<evidence type="ECO:0000313" key="2">
    <source>
        <dbReference type="EMBL" id="OYN89552.1"/>
    </source>
</evidence>
<dbReference type="EMBL" id="NMVJ01000009">
    <property type="protein sequence ID" value="OYN89552.1"/>
    <property type="molecule type" value="Genomic_DNA"/>
</dbReference>
<name>A0A255EJD8_9ACTN</name>
<keyword evidence="3" id="KW-1185">Reference proteome</keyword>
<sequence>MKKPGDLHGPGRQGRTKQQWVQSAREAVLHLLERELVAPRVEIDRRLHELRTPAGVRFDPHIIGEAITQLTSMGAVTTYHHTTKGGRSVELLGTGLIIKRSTEVTKRVRRKGMLYARFLRLTTTAGKAGEFVVDQSLRKAGTHLIPMSPAGWGEVSRVGPAVMNGPLDAGAWLQSIDAVSGLPKPPIGIPIEVKNRRLVIYPTHKEVHQLLYKGAVLQTTHPNQAFVPALICRRVHRRSFWMARDLGFLIHPTEREYVYLDKTITPRLLDEVRNELALDDLTPVDPAKPPQIIQFFQETLKNRATTQAARWRLVAPLVLPIANQLRKESTAPPAYRAEAIRSLRAQTIPLLEGAGFECGGGWSLPDRVDDETDEDDEDIDYADYDDETDQ</sequence>
<dbReference type="AlphaFoldDB" id="A0A255EJD8"/>
<accession>A0A255EJD8</accession>
<gene>
    <name evidence="2" type="ORF">CGZ91_11775</name>
</gene>
<feature type="compositionally biased region" description="Acidic residues" evidence="1">
    <location>
        <begin position="368"/>
        <end position="390"/>
    </location>
</feature>
<dbReference type="Proteomes" id="UP000216300">
    <property type="component" value="Unassembled WGS sequence"/>
</dbReference>
<organism evidence="2 3">
    <name type="scientific">Parenemella sanctibonifatiensis</name>
    <dbReference type="NCBI Taxonomy" id="2016505"/>
    <lineage>
        <taxon>Bacteria</taxon>
        <taxon>Bacillati</taxon>
        <taxon>Actinomycetota</taxon>
        <taxon>Actinomycetes</taxon>
        <taxon>Propionibacteriales</taxon>
        <taxon>Propionibacteriaceae</taxon>
        <taxon>Parenemella</taxon>
    </lineage>
</organism>
<evidence type="ECO:0000256" key="1">
    <source>
        <dbReference type="SAM" id="MobiDB-lite"/>
    </source>
</evidence>
<comment type="caution">
    <text evidence="2">The sequence shown here is derived from an EMBL/GenBank/DDBJ whole genome shotgun (WGS) entry which is preliminary data.</text>
</comment>
<protein>
    <submittedName>
        <fullName evidence="2">Uncharacterized protein</fullName>
    </submittedName>
</protein>
<evidence type="ECO:0000313" key="3">
    <source>
        <dbReference type="Proteomes" id="UP000216300"/>
    </source>
</evidence>
<proteinExistence type="predicted"/>
<feature type="region of interest" description="Disordered" evidence="1">
    <location>
        <begin position="1"/>
        <end position="20"/>
    </location>
</feature>
<feature type="region of interest" description="Disordered" evidence="1">
    <location>
        <begin position="360"/>
        <end position="390"/>
    </location>
</feature>
<reference evidence="2 3" key="1">
    <citation type="submission" date="2017-07" db="EMBL/GenBank/DDBJ databases">
        <title>Draft whole genome sequences of clinical Proprionibacteriaceae strains.</title>
        <authorList>
            <person name="Bernier A.-M."/>
            <person name="Bernard K."/>
            <person name="Domingo M.-C."/>
        </authorList>
    </citation>
    <scope>NUCLEOTIDE SEQUENCE [LARGE SCALE GENOMIC DNA]</scope>
    <source>
        <strain evidence="2 3">NML 150081</strain>
    </source>
</reference>